<dbReference type="EMBL" id="PYSW02000002">
    <property type="protein sequence ID" value="KAG2393428.1"/>
    <property type="molecule type" value="Genomic_DNA"/>
</dbReference>
<evidence type="ECO:0000313" key="3">
    <source>
        <dbReference type="Proteomes" id="UP000816034"/>
    </source>
</evidence>
<comment type="caution">
    <text evidence="2">The sequence shown here is derived from an EMBL/GenBank/DDBJ whole genome shotgun (WGS) entry which is preliminary data.</text>
</comment>
<dbReference type="RefSeq" id="XP_044555322.1">
    <property type="nucleotide sequence ID" value="XM_044696876.1"/>
</dbReference>
<dbReference type="AlphaFoldDB" id="A0AA88KPQ9"/>
<proteinExistence type="predicted"/>
<dbReference type="GeneID" id="68099413"/>
<name>A0AA88KPQ9_NAELO</name>
<dbReference type="Gene3D" id="3.40.30.10">
    <property type="entry name" value="Glutaredoxin"/>
    <property type="match status" value="1"/>
</dbReference>
<evidence type="ECO:0000256" key="1">
    <source>
        <dbReference type="SAM" id="MobiDB-lite"/>
    </source>
</evidence>
<sequence length="165" mass="18970">MSSSQHTTAFALKSITSLTAKPHLLRKKFSLRMIKKVHFNYCPLMLRDVNKGAKDFYDRCWAPKVKNTNPDCAITINVYDYDKNAKPPSLLIEFEDGRKLDFTDVSYVSTAAIMEAIQLKKKKIKTYYQTIGKDYYDTEDEENPLALQDKKEEAEAMAGAKKKKK</sequence>
<dbReference type="PANTHER" id="PTHR33618">
    <property type="entry name" value="39S RIBOSOMAL PROTEIN L53, MITOCHONDRIAL"/>
    <property type="match status" value="1"/>
</dbReference>
<protein>
    <submittedName>
        <fullName evidence="2">Uncharacterized protein</fullName>
    </submittedName>
</protein>
<dbReference type="InterPro" id="IPR052473">
    <property type="entry name" value="mtLSU_mL53"/>
</dbReference>
<dbReference type="PANTHER" id="PTHR33618:SF1">
    <property type="entry name" value="LARGE RIBOSOMAL SUBUNIT PROTEIN ML53"/>
    <property type="match status" value="1"/>
</dbReference>
<feature type="region of interest" description="Disordered" evidence="1">
    <location>
        <begin position="142"/>
        <end position="165"/>
    </location>
</feature>
<reference evidence="2 3" key="1">
    <citation type="journal article" date="2018" name="BMC Genomics">
        <title>The genome of Naegleria lovaniensis, the basis for a comparative approach to unravel pathogenicity factors of the human pathogenic amoeba N. fowleri.</title>
        <authorList>
            <person name="Liechti N."/>
            <person name="Schurch N."/>
            <person name="Bruggmann R."/>
            <person name="Wittwer M."/>
        </authorList>
    </citation>
    <scope>NUCLEOTIDE SEQUENCE [LARGE SCALE GENOMIC DNA]</scope>
    <source>
        <strain evidence="2 3">ATCC 30569</strain>
    </source>
</reference>
<accession>A0AA88KPQ9</accession>
<gene>
    <name evidence="2" type="ORF">C9374_006959</name>
</gene>
<dbReference type="GO" id="GO:0005762">
    <property type="term" value="C:mitochondrial large ribosomal subunit"/>
    <property type="evidence" value="ECO:0007669"/>
    <property type="project" value="TreeGrafter"/>
</dbReference>
<evidence type="ECO:0000313" key="2">
    <source>
        <dbReference type="EMBL" id="KAG2393428.1"/>
    </source>
</evidence>
<dbReference type="Proteomes" id="UP000816034">
    <property type="component" value="Unassembled WGS sequence"/>
</dbReference>
<organism evidence="2 3">
    <name type="scientific">Naegleria lovaniensis</name>
    <name type="common">Amoeba</name>
    <dbReference type="NCBI Taxonomy" id="51637"/>
    <lineage>
        <taxon>Eukaryota</taxon>
        <taxon>Discoba</taxon>
        <taxon>Heterolobosea</taxon>
        <taxon>Tetramitia</taxon>
        <taxon>Eutetramitia</taxon>
        <taxon>Vahlkampfiidae</taxon>
        <taxon>Naegleria</taxon>
    </lineage>
</organism>
<keyword evidence="3" id="KW-1185">Reference proteome</keyword>